<evidence type="ECO:0000256" key="1">
    <source>
        <dbReference type="SAM" id="MobiDB-lite"/>
    </source>
</evidence>
<evidence type="ECO:0000313" key="2">
    <source>
        <dbReference type="EMBL" id="KAK9996736.1"/>
    </source>
</evidence>
<keyword evidence="3" id="KW-1185">Reference proteome</keyword>
<name>A0AAW2CEW0_9ROSI</name>
<gene>
    <name evidence="2" type="ORF">SO802_021422</name>
</gene>
<dbReference type="AlphaFoldDB" id="A0AAW2CEW0"/>
<reference evidence="2 3" key="1">
    <citation type="submission" date="2024-01" db="EMBL/GenBank/DDBJ databases">
        <title>A telomere-to-telomere, gap-free genome of sweet tea (Lithocarpus litseifolius).</title>
        <authorList>
            <person name="Zhou J."/>
        </authorList>
    </citation>
    <scope>NUCLEOTIDE SEQUENCE [LARGE SCALE GENOMIC DNA]</scope>
    <source>
        <strain evidence="2">Zhou-2022a</strain>
        <tissue evidence="2">Leaf</tissue>
    </source>
</reference>
<organism evidence="2 3">
    <name type="scientific">Lithocarpus litseifolius</name>
    <dbReference type="NCBI Taxonomy" id="425828"/>
    <lineage>
        <taxon>Eukaryota</taxon>
        <taxon>Viridiplantae</taxon>
        <taxon>Streptophyta</taxon>
        <taxon>Embryophyta</taxon>
        <taxon>Tracheophyta</taxon>
        <taxon>Spermatophyta</taxon>
        <taxon>Magnoliopsida</taxon>
        <taxon>eudicotyledons</taxon>
        <taxon>Gunneridae</taxon>
        <taxon>Pentapetalae</taxon>
        <taxon>rosids</taxon>
        <taxon>fabids</taxon>
        <taxon>Fagales</taxon>
        <taxon>Fagaceae</taxon>
        <taxon>Lithocarpus</taxon>
    </lineage>
</organism>
<comment type="caution">
    <text evidence="2">The sequence shown here is derived from an EMBL/GenBank/DDBJ whole genome shotgun (WGS) entry which is preliminary data.</text>
</comment>
<feature type="compositionally biased region" description="Gly residues" evidence="1">
    <location>
        <begin position="227"/>
        <end position="237"/>
    </location>
</feature>
<dbReference type="EMBL" id="JAZDWU010000007">
    <property type="protein sequence ID" value="KAK9996736.1"/>
    <property type="molecule type" value="Genomic_DNA"/>
</dbReference>
<evidence type="ECO:0000313" key="3">
    <source>
        <dbReference type="Proteomes" id="UP001459277"/>
    </source>
</evidence>
<protein>
    <submittedName>
        <fullName evidence="2">Uncharacterized protein</fullName>
    </submittedName>
</protein>
<proteinExistence type="predicted"/>
<sequence>MAKAFLLLLVGEHLFIIGGQTVSLRWLALFRDFEGLSCQLSICLAYLYSSSDTLNRGTLCQLVGPWKLLKIIWSPWVGATPVADPGKSDYEEFSGTRLMPSLLAPEGLATSAIIDLPPPPPPRLPWSVYAYGPDDFAQERPVGRNTNVTGYPFPEGTRAVISISSLFLFLSILAFEYCSLSFKIQPTIQEHEEFVLLAGNLKLELIKYSRQLYGGGDDKEDDDDDSGGGGGGDGVGGSKSTPSHQLRKRRSQ</sequence>
<accession>A0AAW2CEW0</accession>
<feature type="region of interest" description="Disordered" evidence="1">
    <location>
        <begin position="214"/>
        <end position="252"/>
    </location>
</feature>
<dbReference type="Proteomes" id="UP001459277">
    <property type="component" value="Unassembled WGS sequence"/>
</dbReference>